<dbReference type="Proteomes" id="UP000053660">
    <property type="component" value="Unassembled WGS sequence"/>
</dbReference>
<proteinExistence type="predicted"/>
<feature type="compositionally biased region" description="Basic and acidic residues" evidence="1">
    <location>
        <begin position="151"/>
        <end position="160"/>
    </location>
</feature>
<feature type="region of interest" description="Disordered" evidence="1">
    <location>
        <begin position="141"/>
        <end position="160"/>
    </location>
</feature>
<evidence type="ECO:0000256" key="1">
    <source>
        <dbReference type="SAM" id="MobiDB-lite"/>
    </source>
</evidence>
<evidence type="ECO:0000313" key="2">
    <source>
        <dbReference type="EMBL" id="KHJ97867.1"/>
    </source>
</evidence>
<feature type="compositionally biased region" description="Basic residues" evidence="1">
    <location>
        <begin position="13"/>
        <end position="26"/>
    </location>
</feature>
<dbReference type="OrthoDB" id="10638018at2759"/>
<protein>
    <submittedName>
        <fullName evidence="2">Uncharacterized protein</fullName>
    </submittedName>
</protein>
<feature type="compositionally biased region" description="Basic residues" evidence="1">
    <location>
        <begin position="73"/>
        <end position="89"/>
    </location>
</feature>
<feature type="region of interest" description="Disordered" evidence="1">
    <location>
        <begin position="1"/>
        <end position="49"/>
    </location>
</feature>
<dbReference type="EMBL" id="KN549386">
    <property type="protein sequence ID" value="KHJ97867.1"/>
    <property type="molecule type" value="Genomic_DNA"/>
</dbReference>
<accession>A0A0B1TPV9</accession>
<dbReference type="AlphaFoldDB" id="A0A0B1TPV9"/>
<evidence type="ECO:0000313" key="3">
    <source>
        <dbReference type="Proteomes" id="UP000053660"/>
    </source>
</evidence>
<feature type="compositionally biased region" description="Polar residues" evidence="1">
    <location>
        <begin position="40"/>
        <end position="49"/>
    </location>
</feature>
<organism evidence="2 3">
    <name type="scientific">Oesophagostomum dentatum</name>
    <name type="common">Nodular worm</name>
    <dbReference type="NCBI Taxonomy" id="61180"/>
    <lineage>
        <taxon>Eukaryota</taxon>
        <taxon>Metazoa</taxon>
        <taxon>Ecdysozoa</taxon>
        <taxon>Nematoda</taxon>
        <taxon>Chromadorea</taxon>
        <taxon>Rhabditida</taxon>
        <taxon>Rhabditina</taxon>
        <taxon>Rhabditomorpha</taxon>
        <taxon>Strongyloidea</taxon>
        <taxon>Strongylidae</taxon>
        <taxon>Oesophagostomum</taxon>
    </lineage>
</organism>
<sequence length="160" mass="19038">MPASTAGAVQSRSRSRRRSRLSHRKKNSEQLKSILKNENDSSCTYTSQSSKIYGRSTEDYCMEDNSLIDTASIHRRRRHKKRNPRRSKSPRSAQEIARRRFKQDRHRNAVSLKVTFECLTRRRPSRRTDVWWDTKGRARDEQGRFVRTNKHNKDDYKSIN</sequence>
<feature type="region of interest" description="Disordered" evidence="1">
    <location>
        <begin position="71"/>
        <end position="106"/>
    </location>
</feature>
<name>A0A0B1TPV9_OESDE</name>
<gene>
    <name evidence="2" type="ORF">OESDEN_02139</name>
</gene>
<keyword evidence="3" id="KW-1185">Reference proteome</keyword>
<reference evidence="2 3" key="1">
    <citation type="submission" date="2014-03" db="EMBL/GenBank/DDBJ databases">
        <title>Draft genome of the hookworm Oesophagostomum dentatum.</title>
        <authorList>
            <person name="Mitreva M."/>
        </authorList>
    </citation>
    <scope>NUCLEOTIDE SEQUENCE [LARGE SCALE GENOMIC DNA]</scope>
    <source>
        <strain evidence="2 3">OD-Hann</strain>
    </source>
</reference>